<gene>
    <name evidence="13 14" type="primary">queA</name>
    <name evidence="14" type="ORF">SSCH_520068</name>
</gene>
<comment type="pathway">
    <text evidence="2 13">tRNA modification; tRNA-queuosine biosynthesis.</text>
</comment>
<evidence type="ECO:0000256" key="13">
    <source>
        <dbReference type="HAMAP-Rule" id="MF_00113"/>
    </source>
</evidence>
<dbReference type="Proteomes" id="UP000046155">
    <property type="component" value="Unassembled WGS sequence"/>
</dbReference>
<keyword evidence="6 13" id="KW-0949">S-adenosyl-L-methionine</keyword>
<evidence type="ECO:0000256" key="11">
    <source>
        <dbReference type="ARBA" id="ARBA00069325"/>
    </source>
</evidence>
<dbReference type="Gene3D" id="2.40.10.240">
    <property type="entry name" value="QueA-like"/>
    <property type="match status" value="1"/>
</dbReference>
<keyword evidence="4 13" id="KW-0963">Cytoplasm</keyword>
<dbReference type="InterPro" id="IPR003699">
    <property type="entry name" value="QueA"/>
</dbReference>
<dbReference type="PANTHER" id="PTHR30307">
    <property type="entry name" value="S-ADENOSYLMETHIONINE:TRNA RIBOSYLTRANSFERASE-ISOMERASE"/>
    <property type="match status" value="1"/>
</dbReference>
<evidence type="ECO:0000256" key="2">
    <source>
        <dbReference type="ARBA" id="ARBA00004691"/>
    </source>
</evidence>
<dbReference type="OrthoDB" id="9805933at2"/>
<comment type="catalytic activity">
    <reaction evidence="8 13">
        <text>7-aminomethyl-7-carbaguanosine(34) in tRNA + S-adenosyl-L-methionine = epoxyqueuosine(34) in tRNA + adenine + L-methionine + 2 H(+)</text>
        <dbReference type="Rhea" id="RHEA:32155"/>
        <dbReference type="Rhea" id="RHEA-COMP:10342"/>
        <dbReference type="Rhea" id="RHEA-COMP:18582"/>
        <dbReference type="ChEBI" id="CHEBI:15378"/>
        <dbReference type="ChEBI" id="CHEBI:16708"/>
        <dbReference type="ChEBI" id="CHEBI:57844"/>
        <dbReference type="ChEBI" id="CHEBI:59789"/>
        <dbReference type="ChEBI" id="CHEBI:82833"/>
        <dbReference type="ChEBI" id="CHEBI:194443"/>
        <dbReference type="EC" id="2.4.99.17"/>
    </reaction>
</comment>
<keyword evidence="14" id="KW-0413">Isomerase</keyword>
<evidence type="ECO:0000256" key="7">
    <source>
        <dbReference type="ARBA" id="ARBA00022785"/>
    </source>
</evidence>
<dbReference type="EMBL" id="CDRZ01000250">
    <property type="protein sequence ID" value="CEO89607.1"/>
    <property type="molecule type" value="Genomic_DNA"/>
</dbReference>
<evidence type="ECO:0000256" key="4">
    <source>
        <dbReference type="ARBA" id="ARBA00022490"/>
    </source>
</evidence>
<keyword evidence="7 13" id="KW-0671">Queuosine biosynthesis</keyword>
<evidence type="ECO:0000256" key="5">
    <source>
        <dbReference type="ARBA" id="ARBA00022679"/>
    </source>
</evidence>
<dbReference type="GO" id="GO:0008616">
    <property type="term" value="P:tRNA queuosine(34) biosynthetic process"/>
    <property type="evidence" value="ECO:0007669"/>
    <property type="project" value="UniProtKB-UniRule"/>
</dbReference>
<dbReference type="PANTHER" id="PTHR30307:SF0">
    <property type="entry name" value="S-ADENOSYLMETHIONINE:TRNA RIBOSYLTRANSFERASE-ISOMERASE"/>
    <property type="match status" value="1"/>
</dbReference>
<evidence type="ECO:0000313" key="15">
    <source>
        <dbReference type="Proteomes" id="UP000046155"/>
    </source>
</evidence>
<dbReference type="HAMAP" id="MF_00113">
    <property type="entry name" value="QueA"/>
    <property type="match status" value="1"/>
</dbReference>
<evidence type="ECO:0000256" key="12">
    <source>
        <dbReference type="ARBA" id="ARBA00076160"/>
    </source>
</evidence>
<dbReference type="GO" id="GO:0051075">
    <property type="term" value="F:S-adenosylmethionine:tRNA ribosyltransferase-isomerase activity"/>
    <property type="evidence" value="ECO:0007669"/>
    <property type="project" value="UniProtKB-EC"/>
</dbReference>
<evidence type="ECO:0000256" key="8">
    <source>
        <dbReference type="ARBA" id="ARBA00052751"/>
    </source>
</evidence>
<keyword evidence="5 13" id="KW-0808">Transferase</keyword>
<comment type="subunit">
    <text evidence="3 13">Monomer.</text>
</comment>
<keyword evidence="15" id="KW-1185">Reference proteome</keyword>
<protein>
    <recommendedName>
        <fullName evidence="11 13">S-adenosylmethionine:tRNA ribosyltransferase-isomerase</fullName>
        <ecNumber evidence="10 13">2.4.99.17</ecNumber>
    </recommendedName>
    <alternativeName>
        <fullName evidence="12 13">Queuosine biosynthesis protein QueA</fullName>
    </alternativeName>
</protein>
<comment type="subcellular location">
    <subcellularLocation>
        <location evidence="1 13">Cytoplasm</location>
    </subcellularLocation>
</comment>
<evidence type="ECO:0000256" key="10">
    <source>
        <dbReference type="ARBA" id="ARBA00066503"/>
    </source>
</evidence>
<dbReference type="FunFam" id="2.40.10.240:FF:000002">
    <property type="entry name" value="S-adenosylmethionine:tRNA ribosyltransferase-isomerase"/>
    <property type="match status" value="1"/>
</dbReference>
<dbReference type="UniPathway" id="UPA00392"/>
<evidence type="ECO:0000256" key="1">
    <source>
        <dbReference type="ARBA" id="ARBA00004496"/>
    </source>
</evidence>
<dbReference type="NCBIfam" id="NF001140">
    <property type="entry name" value="PRK00147.1"/>
    <property type="match status" value="1"/>
</dbReference>
<evidence type="ECO:0000256" key="6">
    <source>
        <dbReference type="ARBA" id="ARBA00022691"/>
    </source>
</evidence>
<dbReference type="GO" id="GO:0005737">
    <property type="term" value="C:cytoplasm"/>
    <property type="evidence" value="ECO:0007669"/>
    <property type="project" value="UniProtKB-SubCell"/>
</dbReference>
<proteinExistence type="inferred from homology"/>
<dbReference type="NCBIfam" id="TIGR00113">
    <property type="entry name" value="queA"/>
    <property type="match status" value="1"/>
</dbReference>
<dbReference type="InterPro" id="IPR042119">
    <property type="entry name" value="QueA_dom2"/>
</dbReference>
<evidence type="ECO:0000256" key="3">
    <source>
        <dbReference type="ARBA" id="ARBA00011245"/>
    </source>
</evidence>
<dbReference type="SUPFAM" id="SSF111337">
    <property type="entry name" value="QueA-like"/>
    <property type="match status" value="1"/>
</dbReference>
<dbReference type="Pfam" id="PF02547">
    <property type="entry name" value="Queuosine_synth"/>
    <property type="match status" value="1"/>
</dbReference>
<evidence type="ECO:0000256" key="9">
    <source>
        <dbReference type="ARBA" id="ARBA00061210"/>
    </source>
</evidence>
<dbReference type="InterPro" id="IPR036100">
    <property type="entry name" value="QueA_sf"/>
</dbReference>
<comment type="similarity">
    <text evidence="9 13">Belongs to the QueA family.</text>
</comment>
<reference evidence="15" key="1">
    <citation type="submission" date="2015-01" db="EMBL/GenBank/DDBJ databases">
        <authorList>
            <person name="Manzoor Shahid"/>
            <person name="Zubair Saima"/>
        </authorList>
    </citation>
    <scope>NUCLEOTIDE SEQUENCE [LARGE SCALE GENOMIC DNA]</scope>
    <source>
        <strain evidence="15">Sp3</strain>
    </source>
</reference>
<sequence>MLVSDFDYDLPTELIAQYPAAQRDASRMMVLNRKSGEINHTHFKNILDYLEEGDLLVFNETKVFPARLFGRRVKTGGKLEVLLLDEKEPCTWEALVRPGRHAREGEEIIFGEALRAVIGERTDSGGRIINFLVEDKQEFWDQLFKIGKMPLPPYIKRPAEEMDRERYQTVYARSLGSAAAPTAGLHFTEEILGQLKDKGVQFAFVVLHVGLGTFRPVHVPKVEDHRMHAEFWRLDAHNASLINEARQNGRRVIAVGTTTVRLLESVAGDDGTVGAGEGWTSIFIYPGFRFRVIDGLVTNFHLPCSTLLMLVCAFAGYNKVLPAYREAVEKSYRFFSYGDAMLIL</sequence>
<dbReference type="InterPro" id="IPR042118">
    <property type="entry name" value="QueA_dom1"/>
</dbReference>
<dbReference type="FunFam" id="3.40.1780.10:FF:000001">
    <property type="entry name" value="S-adenosylmethionine:tRNA ribosyltransferase-isomerase"/>
    <property type="match status" value="1"/>
</dbReference>
<accession>A0A0B7MPF4</accession>
<comment type="function">
    <text evidence="13">Transfers and isomerizes the ribose moiety from AdoMet to the 7-aminomethyl group of 7-deazaguanine (preQ1-tRNA) to give epoxyqueuosine (oQ-tRNA).</text>
</comment>
<organism evidence="14 15">
    <name type="scientific">Syntrophaceticus schinkii</name>
    <dbReference type="NCBI Taxonomy" id="499207"/>
    <lineage>
        <taxon>Bacteria</taxon>
        <taxon>Bacillati</taxon>
        <taxon>Bacillota</taxon>
        <taxon>Clostridia</taxon>
        <taxon>Thermoanaerobacterales</taxon>
        <taxon>Thermoanaerobacterales Family III. Incertae Sedis</taxon>
        <taxon>Syntrophaceticus</taxon>
    </lineage>
</organism>
<dbReference type="Gene3D" id="3.40.1780.10">
    <property type="entry name" value="QueA-like"/>
    <property type="match status" value="1"/>
</dbReference>
<name>A0A0B7MPF4_9FIRM</name>
<evidence type="ECO:0000313" key="14">
    <source>
        <dbReference type="EMBL" id="CEO89607.1"/>
    </source>
</evidence>
<dbReference type="AlphaFoldDB" id="A0A0B7MPF4"/>
<dbReference type="EC" id="2.4.99.17" evidence="10 13"/>